<evidence type="ECO:0000313" key="2">
    <source>
        <dbReference type="Proteomes" id="UP000176614"/>
    </source>
</evidence>
<gene>
    <name evidence="1" type="ORF">A2264_03650</name>
</gene>
<name>A0A1F4W0H7_UNCKA</name>
<dbReference type="AlphaFoldDB" id="A0A1F4W0H7"/>
<organism evidence="1 2">
    <name type="scientific">candidate division WWE3 bacterium RIFOXYA2_FULL_46_9</name>
    <dbReference type="NCBI Taxonomy" id="1802636"/>
    <lineage>
        <taxon>Bacteria</taxon>
        <taxon>Katanobacteria</taxon>
    </lineage>
</organism>
<dbReference type="Proteomes" id="UP000176614">
    <property type="component" value="Unassembled WGS sequence"/>
</dbReference>
<comment type="caution">
    <text evidence="1">The sequence shown here is derived from an EMBL/GenBank/DDBJ whole genome shotgun (WGS) entry which is preliminary data.</text>
</comment>
<evidence type="ECO:0000313" key="1">
    <source>
        <dbReference type="EMBL" id="OGC62947.1"/>
    </source>
</evidence>
<proteinExistence type="predicted"/>
<protein>
    <submittedName>
        <fullName evidence="1">Uncharacterized protein</fullName>
    </submittedName>
</protein>
<dbReference type="EMBL" id="MEVT01000011">
    <property type="protein sequence ID" value="OGC62947.1"/>
    <property type="molecule type" value="Genomic_DNA"/>
</dbReference>
<accession>A0A1F4W0H7</accession>
<sequence>MVIVSGNYTGNKLGYSGLSKHDLQVLNTAVAQRGIRISIIPLLDVEPGTAQVSILDIPCRIDEETLDRLLCEAIAATSETVFVHIPKTCWNMLGKFLKATEYYHRIELLASNLGTIEGWNEFLVQAELCLAELPADE</sequence>
<reference evidence="1 2" key="1">
    <citation type="journal article" date="2016" name="Nat. Commun.">
        <title>Thousands of microbial genomes shed light on interconnected biogeochemical processes in an aquifer system.</title>
        <authorList>
            <person name="Anantharaman K."/>
            <person name="Brown C.T."/>
            <person name="Hug L.A."/>
            <person name="Sharon I."/>
            <person name="Castelle C.J."/>
            <person name="Probst A.J."/>
            <person name="Thomas B.C."/>
            <person name="Singh A."/>
            <person name="Wilkins M.J."/>
            <person name="Karaoz U."/>
            <person name="Brodie E.L."/>
            <person name="Williams K.H."/>
            <person name="Hubbard S.S."/>
            <person name="Banfield J.F."/>
        </authorList>
    </citation>
    <scope>NUCLEOTIDE SEQUENCE [LARGE SCALE GENOMIC DNA]</scope>
</reference>